<dbReference type="Proteomes" id="UP000714275">
    <property type="component" value="Unassembled WGS sequence"/>
</dbReference>
<feature type="transmembrane region" description="Helical" evidence="1">
    <location>
        <begin position="242"/>
        <end position="258"/>
    </location>
</feature>
<sequence length="590" mass="64913">MRLHKGSQAALLLLVHAAGTVVGAANFTQCLNDIVQNANATQNFAGLLNGDGDPVSSVSDVTSISYSMCTSHCGTGQEPFQWSVFSQEFSAWLLPNLALISQLPFGAQYRLDNLMSAVLTVGSPTLAGYSLFITLLNSRWINRRFDRSVDYPNSRFALSVLSSLQQVPLRLHPDRVRLPSLVVLPENDSWWKCLAEFVDYTHTWSIASATSIAWVIVAYILTVANSLSNVYENVQSNGEATGSMWLWLIPIVVGWLQLSPKCDFNRLQAAYDRADRHSMRARTADIRTEMLPASFRRALAITAKEEDVMSPDELLTPPVFNYSRSLRWASTAETIFMVFKVASEKARSHLPVCGSDWVDSSINTESDTTSKDIETIRYIDITQDIDVRNRRGSPQDVAVYCAQPNGVQISHWAPGVFTRMVVASCASLALQWGTAGAALLVAWFTPTTEMGCRSLGYLLYGVISTLVWMMLLMSSILAHSAAADPHRVSLSARVALAFSHILRWTGKLFAMVNFCLVIMACVFQYSNFYDRCYCNSSVFSRHGAAYAVIIETTAQAAQAKAAWIAALVLACISASGFLGILNLLLDTLPS</sequence>
<name>A0A9P6ZIM1_9AGAM</name>
<gene>
    <name evidence="3" type="ORF">EV702DRAFT_745438</name>
</gene>
<feature type="transmembrane region" description="Helical" evidence="1">
    <location>
        <begin position="561"/>
        <end position="585"/>
    </location>
</feature>
<keyword evidence="2" id="KW-0732">Signal</keyword>
<evidence type="ECO:0000256" key="2">
    <source>
        <dbReference type="SAM" id="SignalP"/>
    </source>
</evidence>
<evidence type="ECO:0000313" key="4">
    <source>
        <dbReference type="Proteomes" id="UP000714275"/>
    </source>
</evidence>
<organism evidence="3 4">
    <name type="scientific">Suillus placidus</name>
    <dbReference type="NCBI Taxonomy" id="48579"/>
    <lineage>
        <taxon>Eukaryota</taxon>
        <taxon>Fungi</taxon>
        <taxon>Dikarya</taxon>
        <taxon>Basidiomycota</taxon>
        <taxon>Agaricomycotina</taxon>
        <taxon>Agaricomycetes</taxon>
        <taxon>Agaricomycetidae</taxon>
        <taxon>Boletales</taxon>
        <taxon>Suillineae</taxon>
        <taxon>Suillaceae</taxon>
        <taxon>Suillus</taxon>
    </lineage>
</organism>
<evidence type="ECO:0000256" key="1">
    <source>
        <dbReference type="SAM" id="Phobius"/>
    </source>
</evidence>
<feature type="transmembrane region" description="Helical" evidence="1">
    <location>
        <begin position="114"/>
        <end position="137"/>
    </location>
</feature>
<comment type="caution">
    <text evidence="3">The sequence shown here is derived from an EMBL/GenBank/DDBJ whole genome shotgun (WGS) entry which is preliminary data.</text>
</comment>
<dbReference type="OrthoDB" id="5392263at2759"/>
<accession>A0A9P6ZIM1</accession>
<evidence type="ECO:0000313" key="3">
    <source>
        <dbReference type="EMBL" id="KAG1767854.1"/>
    </source>
</evidence>
<feature type="chain" id="PRO_5040194517" evidence="2">
    <location>
        <begin position="25"/>
        <end position="590"/>
    </location>
</feature>
<dbReference type="AlphaFoldDB" id="A0A9P6ZIM1"/>
<keyword evidence="1" id="KW-0812">Transmembrane</keyword>
<feature type="transmembrane region" description="Helical" evidence="1">
    <location>
        <begin position="204"/>
        <end position="222"/>
    </location>
</feature>
<keyword evidence="4" id="KW-1185">Reference proteome</keyword>
<keyword evidence="1" id="KW-0472">Membrane</keyword>
<feature type="signal peptide" evidence="2">
    <location>
        <begin position="1"/>
        <end position="24"/>
    </location>
</feature>
<reference evidence="3" key="1">
    <citation type="journal article" date="2020" name="New Phytol.">
        <title>Comparative genomics reveals dynamic genome evolution in host specialist ectomycorrhizal fungi.</title>
        <authorList>
            <person name="Lofgren L.A."/>
            <person name="Nguyen N.H."/>
            <person name="Vilgalys R."/>
            <person name="Ruytinx J."/>
            <person name="Liao H.L."/>
            <person name="Branco S."/>
            <person name="Kuo A."/>
            <person name="LaButti K."/>
            <person name="Lipzen A."/>
            <person name="Andreopoulos W."/>
            <person name="Pangilinan J."/>
            <person name="Riley R."/>
            <person name="Hundley H."/>
            <person name="Na H."/>
            <person name="Barry K."/>
            <person name="Grigoriev I.V."/>
            <person name="Stajich J.E."/>
            <person name="Kennedy P.G."/>
        </authorList>
    </citation>
    <scope>NUCLEOTIDE SEQUENCE</scope>
    <source>
        <strain evidence="3">DOB743</strain>
    </source>
</reference>
<proteinExistence type="predicted"/>
<protein>
    <submittedName>
        <fullName evidence="3">Uncharacterized protein</fullName>
    </submittedName>
</protein>
<dbReference type="EMBL" id="JABBWD010000083">
    <property type="protein sequence ID" value="KAG1767854.1"/>
    <property type="molecule type" value="Genomic_DNA"/>
</dbReference>
<feature type="transmembrane region" description="Helical" evidence="1">
    <location>
        <begin position="504"/>
        <end position="525"/>
    </location>
</feature>
<feature type="transmembrane region" description="Helical" evidence="1">
    <location>
        <begin position="457"/>
        <end position="483"/>
    </location>
</feature>
<keyword evidence="1" id="KW-1133">Transmembrane helix</keyword>